<dbReference type="PANTHER" id="PTHR43767">
    <property type="entry name" value="LONG-CHAIN-FATTY-ACID--COA LIGASE"/>
    <property type="match status" value="1"/>
</dbReference>
<keyword evidence="3" id="KW-0436">Ligase</keyword>
<reference evidence="4" key="1">
    <citation type="submission" date="2016-10" db="EMBL/GenBank/DDBJ databases">
        <authorList>
            <person name="Varghese N."/>
            <person name="Submissions S."/>
        </authorList>
    </citation>
    <scope>NUCLEOTIDE SEQUENCE [LARGE SCALE GENOMIC DNA]</scope>
    <source>
        <strain evidence="4">DSM 43163</strain>
    </source>
</reference>
<dbReference type="OrthoDB" id="2579187at2"/>
<dbReference type="GO" id="GO:0016878">
    <property type="term" value="F:acid-thiol ligase activity"/>
    <property type="evidence" value="ECO:0007669"/>
    <property type="project" value="UniProtKB-ARBA"/>
</dbReference>
<evidence type="ECO:0000259" key="1">
    <source>
        <dbReference type="Pfam" id="PF00501"/>
    </source>
</evidence>
<evidence type="ECO:0000313" key="3">
    <source>
        <dbReference type="EMBL" id="SEG48287.1"/>
    </source>
</evidence>
<dbReference type="InterPro" id="IPR045851">
    <property type="entry name" value="AMP-bd_C_sf"/>
</dbReference>
<dbReference type="InterPro" id="IPR050237">
    <property type="entry name" value="ATP-dep_AMP-bd_enzyme"/>
</dbReference>
<protein>
    <submittedName>
        <fullName evidence="3">Crotonobetaine/carnitine-CoA ligase</fullName>
    </submittedName>
</protein>
<dbReference type="Pfam" id="PF13193">
    <property type="entry name" value="AMP-binding_C"/>
    <property type="match status" value="1"/>
</dbReference>
<feature type="domain" description="AMP-binding enzyme C-terminal" evidence="2">
    <location>
        <begin position="441"/>
        <end position="512"/>
    </location>
</feature>
<feature type="domain" description="AMP-dependent synthetase/ligase" evidence="1">
    <location>
        <begin position="28"/>
        <end position="379"/>
    </location>
</feature>
<dbReference type="Gene3D" id="3.40.50.12780">
    <property type="entry name" value="N-terminal domain of ligase-like"/>
    <property type="match status" value="1"/>
</dbReference>
<name>A0A1H6AJN8_9ACTN</name>
<dbReference type="EMBL" id="FNVO01000005">
    <property type="protein sequence ID" value="SEG48287.1"/>
    <property type="molecule type" value="Genomic_DNA"/>
</dbReference>
<dbReference type="SUPFAM" id="SSF56801">
    <property type="entry name" value="Acetyl-CoA synthetase-like"/>
    <property type="match status" value="1"/>
</dbReference>
<evidence type="ECO:0000259" key="2">
    <source>
        <dbReference type="Pfam" id="PF13193"/>
    </source>
</evidence>
<dbReference type="InterPro" id="IPR020845">
    <property type="entry name" value="AMP-binding_CS"/>
</dbReference>
<gene>
    <name evidence="3" type="ORF">SAMN04489712_105467</name>
</gene>
<dbReference type="InterPro" id="IPR025110">
    <property type="entry name" value="AMP-bd_C"/>
</dbReference>
<dbReference type="RefSeq" id="WP_160146994.1">
    <property type="nucleotide sequence ID" value="NZ_FNVO01000005.1"/>
</dbReference>
<dbReference type="InterPro" id="IPR000873">
    <property type="entry name" value="AMP-dep_synth/lig_dom"/>
</dbReference>
<dbReference type="Proteomes" id="UP000236723">
    <property type="component" value="Unassembled WGS sequence"/>
</dbReference>
<dbReference type="PROSITE" id="PS00455">
    <property type="entry name" value="AMP_BINDING"/>
    <property type="match status" value="1"/>
</dbReference>
<organism evidence="3 4">
    <name type="scientific">Thermomonospora echinospora</name>
    <dbReference type="NCBI Taxonomy" id="1992"/>
    <lineage>
        <taxon>Bacteria</taxon>
        <taxon>Bacillati</taxon>
        <taxon>Actinomycetota</taxon>
        <taxon>Actinomycetes</taxon>
        <taxon>Streptosporangiales</taxon>
        <taxon>Thermomonosporaceae</taxon>
        <taxon>Thermomonospora</taxon>
    </lineage>
</organism>
<dbReference type="Gene3D" id="3.30.300.30">
    <property type="match status" value="1"/>
</dbReference>
<dbReference type="AlphaFoldDB" id="A0A1H6AJN8"/>
<dbReference type="InterPro" id="IPR042099">
    <property type="entry name" value="ANL_N_sf"/>
</dbReference>
<keyword evidence="4" id="KW-1185">Reference proteome</keyword>
<sequence>MKDPDRTQFGPSGYALIDEPTLPALVSEWAQVSPDRGFLDPVGGTPRTFGQVHEAANRWAVAHAGAGVGRGDLVLSMLRPGSVAVEQWLGTARAGAIDVGVNTDLIGTALHYVLRDTAARVAVVEPDYLDRFAALPDLAELTLIVVAGDVPPEAASLPCAVVTTEAHLAAADADAAPVEQPARHDIACIIYTSGTTGSPKGVMMPWGQFSALLPEQWQSGAEHEAQYVPFPFYHVAGRMTVHLMARLGGRAVLRSRFSLSAFWDDIKRHNCTMVLLAGAVPQMLLGAKRPEHTDNPLRRVIMAPVIEAHEEFTSAFGVDIVTGYNMTETSLPFYQPDGVRDWRSCGRLRDGFPYYEARLVDENDQEVPTGQVGELMVRTGVPWTLNAGYFGKPEATVRAWRNGWFHTGDAFRRDDEGSYYFVDRMTDSIRRRGENISSADIEAAVLNVESVAECAAIGVPSPLGEQDIKIVVRLHQGVRPAEAELLDGLTRVLPRFMVPRYVEYVTDFPRTEATHRIRKTTLRAKWRNERVWDGERGDWLPEDPAS</sequence>
<dbReference type="Pfam" id="PF00501">
    <property type="entry name" value="AMP-binding"/>
    <property type="match status" value="1"/>
</dbReference>
<accession>A0A1H6AJN8</accession>
<proteinExistence type="predicted"/>
<evidence type="ECO:0000313" key="4">
    <source>
        <dbReference type="Proteomes" id="UP000236723"/>
    </source>
</evidence>
<dbReference type="PANTHER" id="PTHR43767:SF1">
    <property type="entry name" value="NONRIBOSOMAL PEPTIDE SYNTHASE PES1 (EUROFUNG)-RELATED"/>
    <property type="match status" value="1"/>
</dbReference>